<dbReference type="SFLD" id="SFLDS00003">
    <property type="entry name" value="Haloacid_Dehalogenase"/>
    <property type="match status" value="1"/>
</dbReference>
<dbReference type="SUPFAM" id="SSF56784">
    <property type="entry name" value="HAD-like"/>
    <property type="match status" value="1"/>
</dbReference>
<dbReference type="InterPro" id="IPR023198">
    <property type="entry name" value="PGP-like_dom2"/>
</dbReference>
<dbReference type="PANTHER" id="PTHR43611:SF3">
    <property type="entry name" value="FLAVIN MONONUCLEOTIDE HYDROLASE 1, CHLOROPLATIC"/>
    <property type="match status" value="1"/>
</dbReference>
<dbReference type="SFLD" id="SFLDG01129">
    <property type="entry name" value="C1.5:_HAD__Beta-PGM__Phosphata"/>
    <property type="match status" value="1"/>
</dbReference>
<dbReference type="Pfam" id="PF00702">
    <property type="entry name" value="Hydrolase"/>
    <property type="match status" value="1"/>
</dbReference>
<dbReference type="Gene3D" id="1.10.150.240">
    <property type="entry name" value="Putative phosphatase, domain 2"/>
    <property type="match status" value="1"/>
</dbReference>
<dbReference type="RefSeq" id="WP_198442342.1">
    <property type="nucleotide sequence ID" value="NZ_CBCSHE010000014.1"/>
</dbReference>
<dbReference type="InterPro" id="IPR023214">
    <property type="entry name" value="HAD_sf"/>
</dbReference>
<name>A0A7T3RCU0_9SPIR</name>
<dbReference type="KEGG" id="tper:IWA51_10230"/>
<dbReference type="EMBL" id="CP064936">
    <property type="protein sequence ID" value="QQA00632.1"/>
    <property type="molecule type" value="Genomic_DNA"/>
</dbReference>
<dbReference type="NCBIfam" id="TIGR01509">
    <property type="entry name" value="HAD-SF-IA-v3"/>
    <property type="match status" value="1"/>
</dbReference>
<gene>
    <name evidence="1" type="ORF">IWA51_10230</name>
</gene>
<dbReference type="Proteomes" id="UP000595224">
    <property type="component" value="Chromosome"/>
</dbReference>
<dbReference type="InterPro" id="IPR036412">
    <property type="entry name" value="HAD-like_sf"/>
</dbReference>
<protein>
    <submittedName>
        <fullName evidence="1">HAD family phosphatase</fullName>
    </submittedName>
</protein>
<sequence length="202" mass="22806">MLYIFDMGGVVTSTAVVIPKICELLGLSKEKFFEYCGCSDLTGEFHPREMNLISMVSNGFIDSPKFWELFSLHSGISVNTDWWRWLFHPVLNNKTVSIVKKLKEQGNRVVCGTNTMSCHYSTHLERGDYAYFDQTYSSCAMGVSKPDPQFWKLILSAEETEPEASVFIDDRKENCEAASSLGIKAIQFTTAEDLAEKLNISL</sequence>
<dbReference type="Gene3D" id="3.40.50.1000">
    <property type="entry name" value="HAD superfamily/HAD-like"/>
    <property type="match status" value="1"/>
</dbReference>
<accession>A0A7T3RCU0</accession>
<dbReference type="PANTHER" id="PTHR43611">
    <property type="entry name" value="ALPHA-D-GLUCOSE 1-PHOSPHATE PHOSPHATASE"/>
    <property type="match status" value="1"/>
</dbReference>
<dbReference type="AlphaFoldDB" id="A0A7T3RCU0"/>
<reference evidence="1 2" key="1">
    <citation type="submission" date="2020-11" db="EMBL/GenBank/DDBJ databases">
        <title>Treponema Peruensis nv. sp., first commensal Treponema isolated from human feces.</title>
        <authorList>
            <person name="Belkhou C."/>
            <person name="Raes J."/>
        </authorList>
    </citation>
    <scope>NUCLEOTIDE SEQUENCE [LARGE SCALE GENOMIC DNA]</scope>
    <source>
        <strain evidence="1 2">RCC2812</strain>
    </source>
</reference>
<organism evidence="1 2">
    <name type="scientific">Treponema peruense</name>
    <dbReference type="NCBI Taxonomy" id="2787628"/>
    <lineage>
        <taxon>Bacteria</taxon>
        <taxon>Pseudomonadati</taxon>
        <taxon>Spirochaetota</taxon>
        <taxon>Spirochaetia</taxon>
        <taxon>Spirochaetales</taxon>
        <taxon>Treponemataceae</taxon>
        <taxon>Treponema</taxon>
    </lineage>
</organism>
<keyword evidence="2" id="KW-1185">Reference proteome</keyword>
<proteinExistence type="predicted"/>
<evidence type="ECO:0000313" key="2">
    <source>
        <dbReference type="Proteomes" id="UP000595224"/>
    </source>
</evidence>
<dbReference type="InterPro" id="IPR006439">
    <property type="entry name" value="HAD-SF_hydro_IA"/>
</dbReference>
<evidence type="ECO:0000313" key="1">
    <source>
        <dbReference type="EMBL" id="QQA00632.1"/>
    </source>
</evidence>
<dbReference type="CDD" id="cd02603">
    <property type="entry name" value="HAD_sEH-N_like"/>
    <property type="match status" value="1"/>
</dbReference>